<dbReference type="AlphaFoldDB" id="A0A5C1AFS0"/>
<dbReference type="SUPFAM" id="SSF52172">
    <property type="entry name" value="CheY-like"/>
    <property type="match status" value="1"/>
</dbReference>
<evidence type="ECO:0000256" key="1">
    <source>
        <dbReference type="SAM" id="MobiDB-lite"/>
    </source>
</evidence>
<keyword evidence="3" id="KW-0238">DNA-binding</keyword>
<dbReference type="KEGG" id="lrs:PX52LOC_02931"/>
<reference evidence="4" key="1">
    <citation type="submission" date="2019-08" db="EMBL/GenBank/DDBJ databases">
        <title>Limnoglobus roseus gen. nov., sp. nov., a novel freshwater planctomycete with a giant genome from the family Gemmataceae.</title>
        <authorList>
            <person name="Kulichevskaya I.S."/>
            <person name="Naumoff D.G."/>
            <person name="Miroshnikov K."/>
            <person name="Ivanova A."/>
            <person name="Philippov D.A."/>
            <person name="Hakobyan A."/>
            <person name="Rijpstra I.C."/>
            <person name="Sinninghe Damste J.S."/>
            <person name="Liesack W."/>
            <person name="Dedysh S.N."/>
        </authorList>
    </citation>
    <scope>NUCLEOTIDE SEQUENCE [LARGE SCALE GENOMIC DNA]</scope>
    <source>
        <strain evidence="4">PX52</strain>
    </source>
</reference>
<feature type="chain" id="PRO_5022815430" evidence="2">
    <location>
        <begin position="23"/>
        <end position="965"/>
    </location>
</feature>
<evidence type="ECO:0000256" key="2">
    <source>
        <dbReference type="SAM" id="SignalP"/>
    </source>
</evidence>
<protein>
    <submittedName>
        <fullName evidence="3">DNA-binding response regulator</fullName>
    </submittedName>
</protein>
<proteinExistence type="predicted"/>
<dbReference type="OrthoDB" id="247290at2"/>
<dbReference type="SUPFAM" id="SSF48371">
    <property type="entry name" value="ARM repeat"/>
    <property type="match status" value="1"/>
</dbReference>
<accession>A0A5C1AFS0</accession>
<dbReference type="GO" id="GO:0003677">
    <property type="term" value="F:DNA binding"/>
    <property type="evidence" value="ECO:0007669"/>
    <property type="project" value="UniProtKB-KW"/>
</dbReference>
<sequence length="965" mass="104978">MRIRVTLLALGLLLGGVLPATAQEAAKTPADVFRNARDLLQVGSLELAADSLKDFLNLKPADQDYLDLETKYGAAVFQNLRNVPRWLPDPKKDEDFKKTVVEGIIAAAMKANEKLLRDPKRLLRLVQNLGETREERDFAIQELNRAGDAVVPVLVENLRINTSTDYRTGALTAVTRLKADVVPGLVVATENVVDELKVGLIRALAARPDILNLVGKADTNFAPYLWYLASAPPEESAALRDAAVQTLRLLSGDRSDNQQADVELVRYAQPMLERRGSFAAHDKLRNRVKTWVWDDGLKTVKPVDLTLAQAEEQFGLKYLKWAIERRPGSELAQEMFLTLATERAVERTNFGDLAKSEPGVSQLLAAAPAPMLLSMLDAALAEKRPALAFGLTQALGDRAEKSAAIPTIREGSKDARPAPLVKALNYSDPRVQLAAAAALLKLPPVQHGAHARIIDVLKRAAGSEAGAADNTMGRALIVDPLSVRGDQVAGLMRSIGYQAEVIGSGRELFKRVNRTSDFDLILLDRHVAEPELKDVLAQLAANVNAGRRPVLVIASPDKPTPVTVETLLARLAALIAATETTDIVIPPPYEIDRRKTKSENDDLRRVNVEFRDRQLMRIYDGRLARMRRIVAAANLGTAPALHSRLGLRLPQLTLAALLAEYDPAPDFAPTPFRELRSYTLLLNKQPELAKAIEDAPTDTLIRLIEQLETALTPDLRLVNQKVYARLDVEELDLPRAPGIDPLLEARLKQAVQNYKNVSIIAEPYSAGSTAGSVKYGLAYEVQATIADPAQRPRDPGERKASTKMAVDWLRRLAVGEQTGYDLTPAVPALRTALGSDDLAEGAIEALSRIPVAEAQQDLLRFAATAARPLALRGKAADAAIRHIQAHGKMSTAEVNMAIATALQAEANAEMKSKLTVLSIALSGTPADLLNRIKMFTVPVAPPAKAAAPMPGDEKKPTEPVEEKKS</sequence>
<dbReference type="Proteomes" id="UP000324974">
    <property type="component" value="Chromosome"/>
</dbReference>
<keyword evidence="2" id="KW-0732">Signal</keyword>
<evidence type="ECO:0000313" key="3">
    <source>
        <dbReference type="EMBL" id="QEL15994.1"/>
    </source>
</evidence>
<dbReference type="InterPro" id="IPR016024">
    <property type="entry name" value="ARM-type_fold"/>
</dbReference>
<dbReference type="InterPro" id="IPR011006">
    <property type="entry name" value="CheY-like_superfamily"/>
</dbReference>
<gene>
    <name evidence="3" type="ORF">PX52LOC_02931</name>
</gene>
<organism evidence="3 4">
    <name type="scientific">Limnoglobus roseus</name>
    <dbReference type="NCBI Taxonomy" id="2598579"/>
    <lineage>
        <taxon>Bacteria</taxon>
        <taxon>Pseudomonadati</taxon>
        <taxon>Planctomycetota</taxon>
        <taxon>Planctomycetia</taxon>
        <taxon>Gemmatales</taxon>
        <taxon>Gemmataceae</taxon>
        <taxon>Limnoglobus</taxon>
    </lineage>
</organism>
<evidence type="ECO:0000313" key="4">
    <source>
        <dbReference type="Proteomes" id="UP000324974"/>
    </source>
</evidence>
<feature type="compositionally biased region" description="Basic and acidic residues" evidence="1">
    <location>
        <begin position="951"/>
        <end position="965"/>
    </location>
</feature>
<dbReference type="RefSeq" id="WP_149110760.1">
    <property type="nucleotide sequence ID" value="NZ_CP042425.1"/>
</dbReference>
<feature type="region of interest" description="Disordered" evidence="1">
    <location>
        <begin position="942"/>
        <end position="965"/>
    </location>
</feature>
<keyword evidence="4" id="KW-1185">Reference proteome</keyword>
<name>A0A5C1AFS0_9BACT</name>
<feature type="signal peptide" evidence="2">
    <location>
        <begin position="1"/>
        <end position="22"/>
    </location>
</feature>
<dbReference type="EMBL" id="CP042425">
    <property type="protein sequence ID" value="QEL15994.1"/>
    <property type="molecule type" value="Genomic_DNA"/>
</dbReference>